<evidence type="ECO:0000313" key="6">
    <source>
        <dbReference type="Proteomes" id="UP001149074"/>
    </source>
</evidence>
<dbReference type="PROSITE" id="PS00941">
    <property type="entry name" value="CARBOXYLESTERASE_B_2"/>
    <property type="match status" value="1"/>
</dbReference>
<dbReference type="PANTHER" id="PTHR43918">
    <property type="entry name" value="ACETYLCHOLINESTERASE"/>
    <property type="match status" value="1"/>
</dbReference>
<sequence>MKFHFYTLLTKIPLAHALLQPSPELRVDTSSGVVHGIYNDTTATVRGFLGIPYAEPPVHDLRFAQPRKRSPLPSPIDASSFSKPCPQMNHKFGDSILDVLPYQIWNVNDISEDCLYLNVWAPSAKHSGETSKAAVMVFIHGGDYEFGGTSIAYYDGTNMVRDNKDLIVVTLKLNVFGFPNTPGLDPARRNPGLQDQRLAIHWVHENIARFGGDPERITVFGQSAGAGSADMYSYAYPDDPIIKAIILQSGTRTIHPLSYSVNDWDRLATALNCGTGLESMACMMESPMIDIIQAMENGTYNFIPTPDEITVFSDYPSRAKQGKLAKLPTLGGFDEKELSFSYSLSSPSINESAVFQDAVQNFSCPLLEALQYGLSHEVANLLTYYIHRSRIKNNIPTWRYLYRGNFHSLSPKPWLGAYHTCIKLGLLTAAAEIPLVFGTYNTTAPGFSPPSESLVQTSRYMQGAWVAFAKDPLNGLNEYGWPQFTLKGESTSQQVPQQLELQYSKLALAGDIQNNVVNLGLGNQPFAVMTTPLKWDSQCSASQI</sequence>
<evidence type="ECO:0000259" key="4">
    <source>
        <dbReference type="Pfam" id="PF00135"/>
    </source>
</evidence>
<dbReference type="Pfam" id="PF00135">
    <property type="entry name" value="COesterase"/>
    <property type="match status" value="1"/>
</dbReference>
<organism evidence="5 6">
    <name type="scientific">Penicillium argentinense</name>
    <dbReference type="NCBI Taxonomy" id="1131581"/>
    <lineage>
        <taxon>Eukaryota</taxon>
        <taxon>Fungi</taxon>
        <taxon>Dikarya</taxon>
        <taxon>Ascomycota</taxon>
        <taxon>Pezizomycotina</taxon>
        <taxon>Eurotiomycetes</taxon>
        <taxon>Eurotiomycetidae</taxon>
        <taxon>Eurotiales</taxon>
        <taxon>Aspergillaceae</taxon>
        <taxon>Penicillium</taxon>
    </lineage>
</organism>
<reference evidence="5" key="1">
    <citation type="submission" date="2022-11" db="EMBL/GenBank/DDBJ databases">
        <authorList>
            <person name="Petersen C."/>
        </authorList>
    </citation>
    <scope>NUCLEOTIDE SEQUENCE</scope>
    <source>
        <strain evidence="5">IBT 30761</strain>
    </source>
</reference>
<keyword evidence="6" id="KW-1185">Reference proteome</keyword>
<comment type="caution">
    <text evidence="5">The sequence shown here is derived from an EMBL/GenBank/DDBJ whole genome shotgun (WGS) entry which is preliminary data.</text>
</comment>
<protein>
    <recommendedName>
        <fullName evidence="3">Carboxylic ester hydrolase</fullName>
        <ecNumber evidence="3">3.1.1.-</ecNumber>
    </recommendedName>
</protein>
<dbReference type="InterPro" id="IPR019819">
    <property type="entry name" value="Carboxylesterase_B_CS"/>
</dbReference>
<dbReference type="InterPro" id="IPR050654">
    <property type="entry name" value="AChE-related_enzymes"/>
</dbReference>
<gene>
    <name evidence="5" type="ORF">N7532_010740</name>
</gene>
<dbReference type="SUPFAM" id="SSF53474">
    <property type="entry name" value="alpha/beta-Hydrolases"/>
    <property type="match status" value="1"/>
</dbReference>
<feature type="signal peptide" evidence="3">
    <location>
        <begin position="1"/>
        <end position="17"/>
    </location>
</feature>
<dbReference type="OrthoDB" id="408631at2759"/>
<evidence type="ECO:0000313" key="5">
    <source>
        <dbReference type="EMBL" id="KAJ5085969.1"/>
    </source>
</evidence>
<dbReference type="GO" id="GO:0017000">
    <property type="term" value="P:antibiotic biosynthetic process"/>
    <property type="evidence" value="ECO:0007669"/>
    <property type="project" value="UniProtKB-ARBA"/>
</dbReference>
<name>A0A9W9EQC7_9EURO</name>
<dbReference type="EMBL" id="JAPQKI010000010">
    <property type="protein sequence ID" value="KAJ5085969.1"/>
    <property type="molecule type" value="Genomic_DNA"/>
</dbReference>
<dbReference type="Proteomes" id="UP001149074">
    <property type="component" value="Unassembled WGS sequence"/>
</dbReference>
<keyword evidence="3" id="KW-0732">Signal</keyword>
<dbReference type="AlphaFoldDB" id="A0A9W9EQC7"/>
<dbReference type="EC" id="3.1.1.-" evidence="3"/>
<evidence type="ECO:0000256" key="1">
    <source>
        <dbReference type="ARBA" id="ARBA00005964"/>
    </source>
</evidence>
<feature type="chain" id="PRO_5041021060" description="Carboxylic ester hydrolase" evidence="3">
    <location>
        <begin position="18"/>
        <end position="544"/>
    </location>
</feature>
<dbReference type="GO" id="GO:0052689">
    <property type="term" value="F:carboxylic ester hydrolase activity"/>
    <property type="evidence" value="ECO:0007669"/>
    <property type="project" value="TreeGrafter"/>
</dbReference>
<keyword evidence="2 3" id="KW-0378">Hydrolase</keyword>
<dbReference type="RefSeq" id="XP_056470647.1">
    <property type="nucleotide sequence ID" value="XM_056623231.1"/>
</dbReference>
<proteinExistence type="inferred from homology"/>
<dbReference type="InterPro" id="IPR019826">
    <property type="entry name" value="Carboxylesterase_B_AS"/>
</dbReference>
<dbReference type="InterPro" id="IPR002018">
    <property type="entry name" value="CarbesteraseB"/>
</dbReference>
<dbReference type="PANTHER" id="PTHR43918:SF4">
    <property type="entry name" value="CARBOXYLIC ESTER HYDROLASE"/>
    <property type="match status" value="1"/>
</dbReference>
<comment type="similarity">
    <text evidence="1 3">Belongs to the type-B carboxylesterase/lipase family.</text>
</comment>
<dbReference type="GO" id="GO:0072330">
    <property type="term" value="P:monocarboxylic acid biosynthetic process"/>
    <property type="evidence" value="ECO:0007669"/>
    <property type="project" value="UniProtKB-ARBA"/>
</dbReference>
<dbReference type="InterPro" id="IPR029058">
    <property type="entry name" value="AB_hydrolase_fold"/>
</dbReference>
<evidence type="ECO:0000256" key="3">
    <source>
        <dbReference type="RuleBase" id="RU361235"/>
    </source>
</evidence>
<feature type="domain" description="Carboxylesterase type B" evidence="4">
    <location>
        <begin position="26"/>
        <end position="359"/>
    </location>
</feature>
<dbReference type="GeneID" id="81362210"/>
<dbReference type="Gene3D" id="3.40.50.1820">
    <property type="entry name" value="alpha/beta hydrolase"/>
    <property type="match status" value="1"/>
</dbReference>
<dbReference type="PROSITE" id="PS00122">
    <property type="entry name" value="CARBOXYLESTERASE_B_1"/>
    <property type="match status" value="1"/>
</dbReference>
<accession>A0A9W9EQC7</accession>
<evidence type="ECO:0000256" key="2">
    <source>
        <dbReference type="ARBA" id="ARBA00022801"/>
    </source>
</evidence>
<reference evidence="5" key="2">
    <citation type="journal article" date="2023" name="IMA Fungus">
        <title>Comparative genomic study of the Penicillium genus elucidates a diverse pangenome and 15 lateral gene transfer events.</title>
        <authorList>
            <person name="Petersen C."/>
            <person name="Sorensen T."/>
            <person name="Nielsen M.R."/>
            <person name="Sondergaard T.E."/>
            <person name="Sorensen J.L."/>
            <person name="Fitzpatrick D.A."/>
            <person name="Frisvad J.C."/>
            <person name="Nielsen K.L."/>
        </authorList>
    </citation>
    <scope>NUCLEOTIDE SEQUENCE</scope>
    <source>
        <strain evidence="5">IBT 30761</strain>
    </source>
</reference>